<evidence type="ECO:0000313" key="3">
    <source>
        <dbReference type="Proteomes" id="UP001434737"/>
    </source>
</evidence>
<dbReference type="RefSeq" id="WP_334089266.1">
    <property type="nucleotide sequence ID" value="NZ_CP145316.1"/>
</dbReference>
<evidence type="ECO:0000256" key="1">
    <source>
        <dbReference type="SAM" id="SignalP"/>
    </source>
</evidence>
<evidence type="ECO:0000313" key="2">
    <source>
        <dbReference type="EMBL" id="XAM17379.1"/>
    </source>
</evidence>
<reference evidence="2 3" key="1">
    <citation type="submission" date="2024-02" db="EMBL/GenBank/DDBJ databases">
        <title>Genome and pathogenicity analysis of Helicobacter mastomyrinus isolated from mice.</title>
        <authorList>
            <person name="Zhu L."/>
        </authorList>
    </citation>
    <scope>NUCLEOTIDE SEQUENCE [LARGE SCALE GENOMIC DNA]</scope>
    <source>
        <strain evidence="2 3">Hm-17</strain>
    </source>
</reference>
<proteinExistence type="predicted"/>
<accession>A0ABZ3F4Q0</accession>
<feature type="signal peptide" evidence="1">
    <location>
        <begin position="1"/>
        <end position="21"/>
    </location>
</feature>
<dbReference type="EMBL" id="CP145316">
    <property type="protein sequence ID" value="XAM17379.1"/>
    <property type="molecule type" value="Genomic_DNA"/>
</dbReference>
<organism evidence="2 3">
    <name type="scientific">Helicobacter mastomyrinus</name>
    <dbReference type="NCBI Taxonomy" id="287948"/>
    <lineage>
        <taxon>Bacteria</taxon>
        <taxon>Pseudomonadati</taxon>
        <taxon>Campylobacterota</taxon>
        <taxon>Epsilonproteobacteria</taxon>
        <taxon>Campylobacterales</taxon>
        <taxon>Helicobacteraceae</taxon>
        <taxon>Helicobacter</taxon>
    </lineage>
</organism>
<name>A0ABZ3F4Q0_9HELI</name>
<feature type="chain" id="PRO_5046685441" evidence="1">
    <location>
        <begin position="22"/>
        <end position="142"/>
    </location>
</feature>
<protein>
    <submittedName>
        <fullName evidence="2">Uncharacterized protein</fullName>
    </submittedName>
</protein>
<dbReference type="Proteomes" id="UP001434737">
    <property type="component" value="Chromosome"/>
</dbReference>
<gene>
    <name evidence="2" type="ORF">V3I05_06730</name>
</gene>
<keyword evidence="1" id="KW-0732">Signal</keyword>
<keyword evidence="3" id="KW-1185">Reference proteome</keyword>
<sequence length="142" mass="16921">MHNFITTLFVLVLFLCSFAQAKDFRVNCESCIIVFSLGDKTIEKLKREMGKEDFYIMADDINHDRYSVSNYVEANNIEFIYIKDSDIFDTLIFGNQKIYIESYFGYWIYKKGKIAKYFPDISENEINTYFNIKNPKYPKQEE</sequence>